<evidence type="ECO:0000313" key="13">
    <source>
        <dbReference type="EMBL" id="CAH3148166.1"/>
    </source>
</evidence>
<evidence type="ECO:0000313" key="14">
    <source>
        <dbReference type="Proteomes" id="UP001159427"/>
    </source>
</evidence>
<dbReference type="PANTHER" id="PTHR10199:SF100">
    <property type="entry name" value="THROMBOSPONDIN, ISOFORM A"/>
    <property type="match status" value="1"/>
</dbReference>
<feature type="chain" id="PRO_5045949049" evidence="10">
    <location>
        <begin position="19"/>
        <end position="934"/>
    </location>
</feature>
<dbReference type="InterPro" id="IPR048287">
    <property type="entry name" value="TSPN-like_N"/>
</dbReference>
<gene>
    <name evidence="13" type="ORF">PEVE_00044504</name>
</gene>
<dbReference type="SUPFAM" id="SSF103647">
    <property type="entry name" value="TSP type-3 repeat"/>
    <property type="match status" value="3"/>
</dbReference>
<feature type="domain" description="EGF-like" evidence="11">
    <location>
        <begin position="491"/>
        <end position="535"/>
    </location>
</feature>
<dbReference type="Pfam" id="PF05735">
    <property type="entry name" value="TSP_C"/>
    <property type="match status" value="1"/>
</dbReference>
<evidence type="ECO:0000259" key="12">
    <source>
        <dbReference type="PROSITE" id="PS51236"/>
    </source>
</evidence>
<evidence type="ECO:0000256" key="1">
    <source>
        <dbReference type="ARBA" id="ARBA00022536"/>
    </source>
</evidence>
<feature type="non-terminal residue" evidence="13">
    <location>
        <position position="934"/>
    </location>
</feature>
<dbReference type="SMART" id="SM00181">
    <property type="entry name" value="EGF"/>
    <property type="match status" value="2"/>
</dbReference>
<dbReference type="PROSITE" id="PS51236">
    <property type="entry name" value="TSP_CTER"/>
    <property type="match status" value="1"/>
</dbReference>
<keyword evidence="6" id="KW-0325">Glycoprotein</keyword>
<evidence type="ECO:0000256" key="7">
    <source>
        <dbReference type="PROSITE-ProRule" id="PRU00076"/>
    </source>
</evidence>
<keyword evidence="1 7" id="KW-0245">EGF-like domain</keyword>
<evidence type="ECO:0000256" key="10">
    <source>
        <dbReference type="SAM" id="SignalP"/>
    </source>
</evidence>
<keyword evidence="3" id="KW-0677">Repeat</keyword>
<comment type="caution">
    <text evidence="13">The sequence shown here is derived from an EMBL/GenBank/DDBJ whole genome shotgun (WGS) entry which is preliminary data.</text>
</comment>
<evidence type="ECO:0000256" key="8">
    <source>
        <dbReference type="PROSITE-ProRule" id="PRU00634"/>
    </source>
</evidence>
<feature type="region of interest" description="Disordered" evidence="9">
    <location>
        <begin position="593"/>
        <end position="612"/>
    </location>
</feature>
<keyword evidence="2 10" id="KW-0732">Signal</keyword>
<dbReference type="InterPro" id="IPR000742">
    <property type="entry name" value="EGF"/>
</dbReference>
<sequence>MFSSSLLLLLSLLHIVAAAEDGKTAEIDIFEAMDINTHTVGLQKVQGLEGEFGDAYKIEKNISRIELPSSYLEQMRFLLNNRRRMAIMANVKVMHNSRGTLFSLERRRKGQAFLSVWVACYRTCRLGITYQTSQLKPQDVSFHRVGKLSDGRWHKIALYLFPHSHLGKTAAELSVDCKMLGRKKIMSRIENLVLSSRDVVFLFAQRGVGKESAMLTWKGSLQNFKLLFHEAIEELMNSTNCSWPSYNVFVDDGDQQQFEAEFIGSPARHAELPALHYSIQDVMMVLVSMQKEAQRREESFQRSLMKLKEKLQSQSLDVDYIKETLENGVCSNRAYSPGTANGNNGFLKINTKTENIDVVRKGKLRYKCSATYCNCFLFVCFYTLRLFSIPFRCHSLYSAPCVRYVLHVSDSFLGFFFRKIPAGKRDGSTLGRGRCLFEGRCLFQIWCLMEALNREWGKGVCSINNSICSTIYSCDSCHKGYVGDPYNECVRIRYCSGDPNTNPCGEGAECIPIKEGSYYKCRCKPGLAGNGFLCEIDADMDGLPDEALNCSDPRCFKDNCKNVPNTDQKDKDDNGVGDACDYDSDGDRYPDYWDNCPGVSNRRQTDKDRDRVGDACDNCPKTANRDQKDVDGDGVGDACDDDADGDGLRNIFDNCPLVPNRKQRNGDGDNVGDACDNCPTTDNPDQNDKDKDGWGDACDLDRDFDNDGIEDKFDNCLSQPNPDQMDTDLDGRGDVCDSDDDEDGVVDFRDNCRLVFNVDQKQTKSDLHGDACVDDYDGDGISDQEDMCPTDPKISRFDFTAYTTLILDAEGSEQDKPFWKVNKKGDEIQQVVNSVATIFTGNQVFRDVEYSGTFFVNTRSDDDIIGIVFGYQSPRKFFVASWKQSKQVYWDSRPFRAKAEAALNVKKIHSVSGPSRTLRNVLWHTGNTTNEVFL</sequence>
<evidence type="ECO:0000256" key="2">
    <source>
        <dbReference type="ARBA" id="ARBA00022729"/>
    </source>
</evidence>
<name>A0ABN8PQB7_9CNID</name>
<dbReference type="PANTHER" id="PTHR10199">
    <property type="entry name" value="THROMBOSPONDIN"/>
    <property type="match status" value="1"/>
</dbReference>
<dbReference type="Gene3D" id="2.10.25.10">
    <property type="entry name" value="Laminin"/>
    <property type="match status" value="1"/>
</dbReference>
<dbReference type="InterPro" id="IPR013320">
    <property type="entry name" value="ConA-like_dom_sf"/>
</dbReference>
<dbReference type="SUPFAM" id="SSF49899">
    <property type="entry name" value="Concanavalin A-like lectins/glucanases"/>
    <property type="match status" value="2"/>
</dbReference>
<reference evidence="13 14" key="1">
    <citation type="submission" date="2022-05" db="EMBL/GenBank/DDBJ databases">
        <authorList>
            <consortium name="Genoscope - CEA"/>
            <person name="William W."/>
        </authorList>
    </citation>
    <scope>NUCLEOTIDE SEQUENCE [LARGE SCALE GENOMIC DNA]</scope>
</reference>
<evidence type="ECO:0000256" key="5">
    <source>
        <dbReference type="ARBA" id="ARBA00023157"/>
    </source>
</evidence>
<dbReference type="Gene3D" id="2.60.120.200">
    <property type="match status" value="2"/>
</dbReference>
<evidence type="ECO:0000256" key="4">
    <source>
        <dbReference type="ARBA" id="ARBA00022837"/>
    </source>
</evidence>
<keyword evidence="5 7" id="KW-1015">Disulfide bond</keyword>
<organism evidence="13 14">
    <name type="scientific">Porites evermanni</name>
    <dbReference type="NCBI Taxonomy" id="104178"/>
    <lineage>
        <taxon>Eukaryota</taxon>
        <taxon>Metazoa</taxon>
        <taxon>Cnidaria</taxon>
        <taxon>Anthozoa</taxon>
        <taxon>Hexacorallia</taxon>
        <taxon>Scleractinia</taxon>
        <taxon>Fungiina</taxon>
        <taxon>Poritidae</taxon>
        <taxon>Porites</taxon>
    </lineage>
</organism>
<dbReference type="PROSITE" id="PS50026">
    <property type="entry name" value="EGF_3"/>
    <property type="match status" value="1"/>
</dbReference>
<dbReference type="InterPro" id="IPR003367">
    <property type="entry name" value="Thrombospondin_3-like_rpt"/>
</dbReference>
<feature type="compositionally biased region" description="Basic and acidic residues" evidence="9">
    <location>
        <begin position="603"/>
        <end position="612"/>
    </location>
</feature>
<feature type="repeat" description="TSP type-3" evidence="8">
    <location>
        <begin position="687"/>
        <end position="724"/>
    </location>
</feature>
<dbReference type="EMBL" id="CALNXI010000946">
    <property type="protein sequence ID" value="CAH3148166.1"/>
    <property type="molecule type" value="Genomic_DNA"/>
</dbReference>
<comment type="caution">
    <text evidence="7">Lacks conserved residue(s) required for the propagation of feature annotation.</text>
</comment>
<dbReference type="SMART" id="SM00210">
    <property type="entry name" value="TSPN"/>
    <property type="match status" value="1"/>
</dbReference>
<feature type="repeat" description="TSP type-3" evidence="8">
    <location>
        <begin position="569"/>
        <end position="604"/>
    </location>
</feature>
<accession>A0ABN8PQB7</accession>
<evidence type="ECO:0000256" key="3">
    <source>
        <dbReference type="ARBA" id="ARBA00022737"/>
    </source>
</evidence>
<protein>
    <submittedName>
        <fullName evidence="13">Uncharacterized protein</fullName>
    </submittedName>
</protein>
<keyword evidence="14" id="KW-1185">Reference proteome</keyword>
<feature type="disulfide bond" evidence="7">
    <location>
        <begin position="504"/>
        <end position="521"/>
    </location>
</feature>
<keyword evidence="4 8" id="KW-0106">Calcium</keyword>
<feature type="repeat" description="TSP type-3" evidence="8">
    <location>
        <begin position="725"/>
        <end position="760"/>
    </location>
</feature>
<feature type="domain" description="TSP C-terminal" evidence="12">
    <location>
        <begin position="800"/>
        <end position="934"/>
    </location>
</feature>
<dbReference type="Gene3D" id="4.10.1080.10">
    <property type="entry name" value="TSP type-3 repeat"/>
    <property type="match status" value="2"/>
</dbReference>
<dbReference type="InterPro" id="IPR017897">
    <property type="entry name" value="Thrombospondin_3_rpt"/>
</dbReference>
<dbReference type="Proteomes" id="UP001159427">
    <property type="component" value="Unassembled WGS sequence"/>
</dbReference>
<dbReference type="PROSITE" id="PS51234">
    <property type="entry name" value="TSP3"/>
    <property type="match status" value="4"/>
</dbReference>
<evidence type="ECO:0000256" key="6">
    <source>
        <dbReference type="ARBA" id="ARBA00023180"/>
    </source>
</evidence>
<proteinExistence type="predicted"/>
<dbReference type="InterPro" id="IPR028974">
    <property type="entry name" value="TSP_type-3_rpt"/>
</dbReference>
<evidence type="ECO:0000256" key="9">
    <source>
        <dbReference type="SAM" id="MobiDB-lite"/>
    </source>
</evidence>
<feature type="signal peptide" evidence="10">
    <location>
        <begin position="1"/>
        <end position="18"/>
    </location>
</feature>
<evidence type="ECO:0000259" key="11">
    <source>
        <dbReference type="PROSITE" id="PS50026"/>
    </source>
</evidence>
<dbReference type="Pfam" id="PF02412">
    <property type="entry name" value="TSP_3"/>
    <property type="match status" value="5"/>
</dbReference>
<feature type="repeat" description="TSP type-3" evidence="8">
    <location>
        <begin position="628"/>
        <end position="663"/>
    </location>
</feature>
<dbReference type="InterPro" id="IPR008859">
    <property type="entry name" value="Thrombospondin_C"/>
</dbReference>